<accession>A0A815NK08</accession>
<name>A0A815NK08_ADIRI</name>
<dbReference type="GO" id="GO:0043022">
    <property type="term" value="F:ribosome binding"/>
    <property type="evidence" value="ECO:0007669"/>
    <property type="project" value="TreeGrafter"/>
</dbReference>
<gene>
    <name evidence="3" type="ORF">XAT740_LOCUS36306</name>
</gene>
<feature type="domain" description="SGNH hydrolase-type esterase" evidence="2">
    <location>
        <begin position="194"/>
        <end position="349"/>
    </location>
</feature>
<dbReference type="EMBL" id="CAJNOR010003713">
    <property type="protein sequence ID" value="CAF1440787.1"/>
    <property type="molecule type" value="Genomic_DNA"/>
</dbReference>
<keyword evidence="1" id="KW-0732">Signal</keyword>
<organism evidence="3 4">
    <name type="scientific">Adineta ricciae</name>
    <name type="common">Rotifer</name>
    <dbReference type="NCBI Taxonomy" id="249248"/>
    <lineage>
        <taxon>Eukaryota</taxon>
        <taxon>Metazoa</taxon>
        <taxon>Spiralia</taxon>
        <taxon>Gnathifera</taxon>
        <taxon>Rotifera</taxon>
        <taxon>Eurotatoria</taxon>
        <taxon>Bdelloidea</taxon>
        <taxon>Adinetida</taxon>
        <taxon>Adinetidae</taxon>
        <taxon>Adineta</taxon>
    </lineage>
</organism>
<dbReference type="GO" id="GO:0032979">
    <property type="term" value="P:protein insertion into mitochondrial inner membrane from matrix"/>
    <property type="evidence" value="ECO:0007669"/>
    <property type="project" value="TreeGrafter"/>
</dbReference>
<dbReference type="PANTHER" id="PTHR13333">
    <property type="entry name" value="M-AAA PROTEASE-INTERACTING PROTEIN 1, MITOCHONDRIAL"/>
    <property type="match status" value="1"/>
</dbReference>
<evidence type="ECO:0000313" key="4">
    <source>
        <dbReference type="Proteomes" id="UP000663828"/>
    </source>
</evidence>
<protein>
    <recommendedName>
        <fullName evidence="2">SGNH hydrolase-type esterase domain-containing protein</fullName>
    </recommendedName>
</protein>
<comment type="caution">
    <text evidence="3">The sequence shown here is derived from an EMBL/GenBank/DDBJ whole genome shotgun (WGS) entry which is preliminary data.</text>
</comment>
<feature type="chain" id="PRO_5032965905" description="SGNH hydrolase-type esterase domain-containing protein" evidence="1">
    <location>
        <begin position="19"/>
        <end position="633"/>
    </location>
</feature>
<dbReference type="InterPro" id="IPR036514">
    <property type="entry name" value="SGNH_hydro_sf"/>
</dbReference>
<proteinExistence type="predicted"/>
<evidence type="ECO:0000313" key="3">
    <source>
        <dbReference type="EMBL" id="CAF1440787.1"/>
    </source>
</evidence>
<dbReference type="Proteomes" id="UP000663828">
    <property type="component" value="Unassembled WGS sequence"/>
</dbReference>
<dbReference type="InterPro" id="IPR013830">
    <property type="entry name" value="SGNH_hydro"/>
</dbReference>
<evidence type="ECO:0000259" key="2">
    <source>
        <dbReference type="Pfam" id="PF13472"/>
    </source>
</evidence>
<keyword evidence="4" id="KW-1185">Reference proteome</keyword>
<feature type="signal peptide" evidence="1">
    <location>
        <begin position="1"/>
        <end position="18"/>
    </location>
</feature>
<dbReference type="AlphaFoldDB" id="A0A815NK08"/>
<dbReference type="Gene3D" id="3.40.50.1110">
    <property type="entry name" value="SGNH hydrolase"/>
    <property type="match status" value="1"/>
</dbReference>
<dbReference type="PANTHER" id="PTHR13333:SF5">
    <property type="entry name" value="M-AAA PROTEASE-INTERACTING PROTEIN 1, MITOCHONDRIAL"/>
    <property type="match status" value="1"/>
</dbReference>
<dbReference type="GO" id="GO:0005743">
    <property type="term" value="C:mitochondrial inner membrane"/>
    <property type="evidence" value="ECO:0007669"/>
    <property type="project" value="TreeGrafter"/>
</dbReference>
<reference evidence="3" key="1">
    <citation type="submission" date="2021-02" db="EMBL/GenBank/DDBJ databases">
        <authorList>
            <person name="Nowell W R."/>
        </authorList>
    </citation>
    <scope>NUCLEOTIDE SEQUENCE</scope>
</reference>
<sequence>MYRFVLVLLCIEILQCQSQLNKQKSFTLMPVELRGLWCISERNQNYSRQIGQAFMYNNETFTLNLLDDIKDTWINSLVAINKTDNQGTFQAFTDTSKGPSIFVNKISCFWRRTIPNGDILWGRQSNGTCTSAFELDDSPTSVRYTRNEMNCLYVDDENPNEVLSNSSLERELLAFDRSLSDAKRQSIVFYGSSSIRFWSTLTDDFAHTKTNLINRGFGGSTLKQCLQQFKRVILPLEPRILIVYAGENDIAIGETPANIHVMFRQLISVIRRFYPTLPVAYISVKPSPSKLDKFSQINLTNHLIREDIRNMYNVHYIDVFSEMLTDDGKPRKELFLQDDLHMNEQGYAIWTRVVDNYLTTNGLISQGVNHTNILYLTMSDTYLKSYISVIHYGFRFFEYLRVVFFHIEMASIINRCFSNANYVFSMKCIRSMSTDHHRRLMLMNLPQIASPNLIQMMKNIFSRMVINGSFDSTFAIKPFCQGARQALIIVSHLVGNGQFDDLPGFVSQEAIHEVKQNYIQLSHQQRRQIPVEDNEIIFSYPYSIAMPFNEQTNTRMIEISMIFHILKDPDAYREEIMQSSDASVADWLSKLRKMRNEIIVCNYKFLRDTNRNSTDNSWIITGLNHWLPNEYFH</sequence>
<dbReference type="SUPFAM" id="SSF52266">
    <property type="entry name" value="SGNH hydrolase"/>
    <property type="match status" value="1"/>
</dbReference>
<dbReference type="Pfam" id="PF13472">
    <property type="entry name" value="Lipase_GDSL_2"/>
    <property type="match status" value="1"/>
</dbReference>
<evidence type="ECO:0000256" key="1">
    <source>
        <dbReference type="SAM" id="SignalP"/>
    </source>
</evidence>